<dbReference type="EMBL" id="BGZK01003064">
    <property type="protein sequence ID" value="GBP98095.1"/>
    <property type="molecule type" value="Genomic_DNA"/>
</dbReference>
<keyword evidence="1" id="KW-0812">Transmembrane</keyword>
<comment type="caution">
    <text evidence="2">The sequence shown here is derived from an EMBL/GenBank/DDBJ whole genome shotgun (WGS) entry which is preliminary data.</text>
</comment>
<evidence type="ECO:0000313" key="2">
    <source>
        <dbReference type="EMBL" id="GBP98095.1"/>
    </source>
</evidence>
<keyword evidence="3" id="KW-1185">Reference proteome</keyword>
<dbReference type="AlphaFoldDB" id="A0A4C2AGS4"/>
<organism evidence="2 3">
    <name type="scientific">Eumeta variegata</name>
    <name type="common">Bagworm moth</name>
    <name type="synonym">Eumeta japonica</name>
    <dbReference type="NCBI Taxonomy" id="151549"/>
    <lineage>
        <taxon>Eukaryota</taxon>
        <taxon>Metazoa</taxon>
        <taxon>Ecdysozoa</taxon>
        <taxon>Arthropoda</taxon>
        <taxon>Hexapoda</taxon>
        <taxon>Insecta</taxon>
        <taxon>Pterygota</taxon>
        <taxon>Neoptera</taxon>
        <taxon>Endopterygota</taxon>
        <taxon>Lepidoptera</taxon>
        <taxon>Glossata</taxon>
        <taxon>Ditrysia</taxon>
        <taxon>Tineoidea</taxon>
        <taxon>Psychidae</taxon>
        <taxon>Oiketicinae</taxon>
        <taxon>Eumeta</taxon>
    </lineage>
</organism>
<feature type="transmembrane region" description="Helical" evidence="1">
    <location>
        <begin position="20"/>
        <end position="39"/>
    </location>
</feature>
<evidence type="ECO:0000313" key="3">
    <source>
        <dbReference type="Proteomes" id="UP000299102"/>
    </source>
</evidence>
<accession>A0A4C2AGS4</accession>
<proteinExistence type="predicted"/>
<gene>
    <name evidence="2" type="ORF">EVAR_89832_1</name>
</gene>
<protein>
    <submittedName>
        <fullName evidence="2">Uncharacterized protein</fullName>
    </submittedName>
</protein>
<keyword evidence="1" id="KW-0472">Membrane</keyword>
<reference evidence="2 3" key="1">
    <citation type="journal article" date="2019" name="Commun. Biol.">
        <title>The bagworm genome reveals a unique fibroin gene that provides high tensile strength.</title>
        <authorList>
            <person name="Kono N."/>
            <person name="Nakamura H."/>
            <person name="Ohtoshi R."/>
            <person name="Tomita M."/>
            <person name="Numata K."/>
            <person name="Arakawa K."/>
        </authorList>
    </citation>
    <scope>NUCLEOTIDE SEQUENCE [LARGE SCALE GENOMIC DNA]</scope>
</reference>
<dbReference type="Proteomes" id="UP000299102">
    <property type="component" value="Unassembled WGS sequence"/>
</dbReference>
<evidence type="ECO:0000256" key="1">
    <source>
        <dbReference type="SAM" id="Phobius"/>
    </source>
</evidence>
<keyword evidence="1" id="KW-1133">Transmembrane helix</keyword>
<name>A0A4C2AGS4_EUMVA</name>
<sequence>MYSKADIAHARRPAWSWASVTRGISLPGAFVTISFGRMMRSPRGALGRRNFDVTAVQTRPFQSTEALAVRQLFILHSTSRHHEKLPNVELSGDVLRPRRPVALYVGLVL</sequence>